<dbReference type="STRING" id="1844972.A7K91_01015"/>
<evidence type="ECO:0000259" key="3">
    <source>
        <dbReference type="Pfam" id="PF03413"/>
    </source>
</evidence>
<protein>
    <recommendedName>
        <fullName evidence="3">PepSY domain-containing protein</fullName>
    </recommendedName>
</protein>
<dbReference type="Gene3D" id="3.10.450.40">
    <property type="match status" value="2"/>
</dbReference>
<feature type="compositionally biased region" description="Low complexity" evidence="1">
    <location>
        <begin position="165"/>
        <end position="182"/>
    </location>
</feature>
<feature type="domain" description="PepSY" evidence="3">
    <location>
        <begin position="183"/>
        <end position="240"/>
    </location>
</feature>
<feature type="region of interest" description="Disordered" evidence="1">
    <location>
        <begin position="95"/>
        <end position="184"/>
    </location>
</feature>
<feature type="compositionally biased region" description="Acidic residues" evidence="1">
    <location>
        <begin position="241"/>
        <end position="263"/>
    </location>
</feature>
<sequence length="275" mass="28557">MISKKKGWIIGLGLVVALGGTSAAVAADAAGSYIGKAKAKQIALKEVPGTVTDIELERHRDGVYYEVDIDRENSYQEADVYVDAYTGKVLRVVNDDDDAPRNVSSAASAAAPASPSKASPSATAAQPTSAPSAANSPSSTAAPSASSASGTSNAKPSSAKPSTVKPSPTAASAGTSSAAAKGITKEQAAKLAQEAVKGGEVIRVSTDRDDGILEYEVKLKLASGYAEVEIAAATGKVLDIDYDDFDDDDDDDFDDDDYDDDHDDDHWHDDDRRRG</sequence>
<feature type="region of interest" description="Disordered" evidence="1">
    <location>
        <begin position="241"/>
        <end position="275"/>
    </location>
</feature>
<name>A0A1A5Y9E0_9BACL</name>
<feature type="compositionally biased region" description="Basic and acidic residues" evidence="1">
    <location>
        <begin position="264"/>
        <end position="275"/>
    </location>
</feature>
<comment type="caution">
    <text evidence="4">The sequence shown here is derived from an EMBL/GenBank/DDBJ whole genome shotgun (WGS) entry which is preliminary data.</text>
</comment>
<evidence type="ECO:0000256" key="2">
    <source>
        <dbReference type="SAM" id="SignalP"/>
    </source>
</evidence>
<feature type="compositionally biased region" description="Low complexity" evidence="1">
    <location>
        <begin position="104"/>
        <end position="152"/>
    </location>
</feature>
<evidence type="ECO:0000313" key="4">
    <source>
        <dbReference type="EMBL" id="OBR62241.1"/>
    </source>
</evidence>
<proteinExistence type="predicted"/>
<evidence type="ECO:0000313" key="5">
    <source>
        <dbReference type="Proteomes" id="UP000092024"/>
    </source>
</evidence>
<keyword evidence="2" id="KW-0732">Signal</keyword>
<feature type="domain" description="PepSY" evidence="3">
    <location>
        <begin position="34"/>
        <end position="92"/>
    </location>
</feature>
<organism evidence="4 5">
    <name type="scientific">Paenibacillus oryzae</name>
    <dbReference type="NCBI Taxonomy" id="1844972"/>
    <lineage>
        <taxon>Bacteria</taxon>
        <taxon>Bacillati</taxon>
        <taxon>Bacillota</taxon>
        <taxon>Bacilli</taxon>
        <taxon>Bacillales</taxon>
        <taxon>Paenibacillaceae</taxon>
        <taxon>Paenibacillus</taxon>
    </lineage>
</organism>
<dbReference type="Proteomes" id="UP000092024">
    <property type="component" value="Unassembled WGS sequence"/>
</dbReference>
<keyword evidence="5" id="KW-1185">Reference proteome</keyword>
<dbReference type="InterPro" id="IPR025711">
    <property type="entry name" value="PepSY"/>
</dbReference>
<gene>
    <name evidence="4" type="ORF">A7K91_01015</name>
</gene>
<feature type="chain" id="PRO_5038707286" description="PepSY domain-containing protein" evidence="2">
    <location>
        <begin position="27"/>
        <end position="275"/>
    </location>
</feature>
<dbReference type="AlphaFoldDB" id="A0A1A5Y9E0"/>
<dbReference type="EMBL" id="LYPA01000080">
    <property type="protein sequence ID" value="OBR62241.1"/>
    <property type="molecule type" value="Genomic_DNA"/>
</dbReference>
<feature type="signal peptide" evidence="2">
    <location>
        <begin position="1"/>
        <end position="26"/>
    </location>
</feature>
<accession>A0A1A5Y9E0</accession>
<dbReference type="RefSeq" id="WP_068687100.1">
    <property type="nucleotide sequence ID" value="NZ_LYPA01000080.1"/>
</dbReference>
<dbReference type="Pfam" id="PF03413">
    <property type="entry name" value="PepSY"/>
    <property type="match status" value="2"/>
</dbReference>
<reference evidence="4 5" key="1">
    <citation type="submission" date="2016-05" db="EMBL/GenBank/DDBJ databases">
        <title>Paenibacillus oryzae. sp. nov., isolated from the rice root.</title>
        <authorList>
            <person name="Zhang J."/>
            <person name="Zhang X."/>
        </authorList>
    </citation>
    <scope>NUCLEOTIDE SEQUENCE [LARGE SCALE GENOMIC DNA]</scope>
    <source>
        <strain evidence="4 5">1DrF-4</strain>
    </source>
</reference>
<evidence type="ECO:0000256" key="1">
    <source>
        <dbReference type="SAM" id="MobiDB-lite"/>
    </source>
</evidence>